<protein>
    <submittedName>
        <fullName evidence="6 7">Uncharacterized protein</fullName>
    </submittedName>
</protein>
<organism evidence="7 8">
    <name type="scientific">Helobdella robusta</name>
    <name type="common">Californian leech</name>
    <dbReference type="NCBI Taxonomy" id="6412"/>
    <lineage>
        <taxon>Eukaryota</taxon>
        <taxon>Metazoa</taxon>
        <taxon>Spiralia</taxon>
        <taxon>Lophotrochozoa</taxon>
        <taxon>Annelida</taxon>
        <taxon>Clitellata</taxon>
        <taxon>Hirudinea</taxon>
        <taxon>Rhynchobdellida</taxon>
        <taxon>Glossiphoniidae</taxon>
        <taxon>Helobdella</taxon>
    </lineage>
</organism>
<dbReference type="RefSeq" id="XP_009014921.1">
    <property type="nucleotide sequence ID" value="XM_009016673.1"/>
</dbReference>
<dbReference type="OMA" id="RNQMERT"/>
<evidence type="ECO:0000256" key="2">
    <source>
        <dbReference type="ARBA" id="ARBA00004316"/>
    </source>
</evidence>
<reference evidence="7" key="3">
    <citation type="submission" date="2015-06" db="UniProtKB">
        <authorList>
            <consortium name="EnsemblMetazoa"/>
        </authorList>
    </citation>
    <scope>IDENTIFICATION</scope>
</reference>
<dbReference type="EMBL" id="AMQM01003695">
    <property type="status" value="NOT_ANNOTATED_CDS"/>
    <property type="molecule type" value="Genomic_DNA"/>
</dbReference>
<dbReference type="GO" id="GO:0005856">
    <property type="term" value="C:cytoskeleton"/>
    <property type="evidence" value="ECO:0007669"/>
    <property type="project" value="UniProtKB-SubCell"/>
</dbReference>
<dbReference type="GO" id="GO:0042995">
    <property type="term" value="C:cell projection"/>
    <property type="evidence" value="ECO:0007669"/>
    <property type="project" value="UniProtKB-SubCell"/>
</dbReference>
<evidence type="ECO:0000256" key="3">
    <source>
        <dbReference type="ARBA" id="ARBA00022490"/>
    </source>
</evidence>
<reference evidence="6 8" key="2">
    <citation type="journal article" date="2013" name="Nature">
        <title>Insights into bilaterian evolution from three spiralian genomes.</title>
        <authorList>
            <person name="Simakov O."/>
            <person name="Marletaz F."/>
            <person name="Cho S.J."/>
            <person name="Edsinger-Gonzales E."/>
            <person name="Havlak P."/>
            <person name="Hellsten U."/>
            <person name="Kuo D.H."/>
            <person name="Larsson T."/>
            <person name="Lv J."/>
            <person name="Arendt D."/>
            <person name="Savage R."/>
            <person name="Osoegawa K."/>
            <person name="de Jong P."/>
            <person name="Grimwood J."/>
            <person name="Chapman J.A."/>
            <person name="Shapiro H."/>
            <person name="Aerts A."/>
            <person name="Otillar R.P."/>
            <person name="Terry A.Y."/>
            <person name="Boore J.L."/>
            <person name="Grigoriev I.V."/>
            <person name="Lindberg D.R."/>
            <person name="Seaver E.C."/>
            <person name="Weisblat D.A."/>
            <person name="Putnam N.H."/>
            <person name="Rokhsar D.S."/>
        </authorList>
    </citation>
    <scope>NUCLEOTIDE SEQUENCE</scope>
</reference>
<reference evidence="8" key="1">
    <citation type="submission" date="2012-12" db="EMBL/GenBank/DDBJ databases">
        <authorList>
            <person name="Hellsten U."/>
            <person name="Grimwood J."/>
            <person name="Chapman J.A."/>
            <person name="Shapiro H."/>
            <person name="Aerts A."/>
            <person name="Otillar R.P."/>
            <person name="Terry A.Y."/>
            <person name="Boore J.L."/>
            <person name="Simakov O."/>
            <person name="Marletaz F."/>
            <person name="Cho S.-J."/>
            <person name="Edsinger-Gonzales E."/>
            <person name="Havlak P."/>
            <person name="Kuo D.-H."/>
            <person name="Larsson T."/>
            <person name="Lv J."/>
            <person name="Arendt D."/>
            <person name="Savage R."/>
            <person name="Osoegawa K."/>
            <person name="de Jong P."/>
            <person name="Lindberg D.R."/>
            <person name="Seaver E.C."/>
            <person name="Weisblat D.A."/>
            <person name="Putnam N.H."/>
            <person name="Grigoriev I.V."/>
            <person name="Rokhsar D.S."/>
        </authorList>
    </citation>
    <scope>NUCLEOTIDE SEQUENCE</scope>
</reference>
<keyword evidence="3" id="KW-0963">Cytoplasm</keyword>
<name>T1EJ90_HELRO</name>
<dbReference type="CDD" id="cd23766">
    <property type="entry name" value="IQCG"/>
    <property type="match status" value="1"/>
</dbReference>
<evidence type="ECO:0000256" key="5">
    <source>
        <dbReference type="ARBA" id="ARBA00023273"/>
    </source>
</evidence>
<evidence type="ECO:0000256" key="1">
    <source>
        <dbReference type="ARBA" id="ARBA00004245"/>
    </source>
</evidence>
<dbReference type="InParanoid" id="T1EJ90"/>
<keyword evidence="5" id="KW-0966">Cell projection</keyword>
<evidence type="ECO:0000313" key="6">
    <source>
        <dbReference type="EMBL" id="ESO06825.1"/>
    </source>
</evidence>
<dbReference type="EMBL" id="KB096275">
    <property type="protein sequence ID" value="ESO06825.1"/>
    <property type="molecule type" value="Genomic_DNA"/>
</dbReference>
<proteinExistence type="predicted"/>
<dbReference type="STRING" id="6412.T1EJ90"/>
<dbReference type="InterPro" id="IPR042618">
    <property type="entry name" value="IQCG"/>
</dbReference>
<sequence>DVILATSEEMRYKGTFETLKLRNQMERTALENGPKLIIQEMQYQEKCKKLIESIIDEKEQGQMMIKEREAQVASLKDYLKEQKVLRAYEMSYIKKFSEASLEQLKKMNDKQIWLLQEDERKVQQLIENDIKANEVMESFLKKEIESYQELLNWWTSKYEIDVEKKTAELKELKERREKDLEWQETLKKRIVEYEQVIEDDRRMKAIKQAEEDFMKLQNKKAIQIQAWWRGLRVRRCLGPFKKKKQKK</sequence>
<dbReference type="AlphaFoldDB" id="T1EJ90"/>
<evidence type="ECO:0000256" key="4">
    <source>
        <dbReference type="ARBA" id="ARBA00023212"/>
    </source>
</evidence>
<evidence type="ECO:0000313" key="8">
    <source>
        <dbReference type="Proteomes" id="UP000015101"/>
    </source>
</evidence>
<dbReference type="OrthoDB" id="10254713at2759"/>
<comment type="subcellular location">
    <subcellularLocation>
        <location evidence="2">Cell projection</location>
    </subcellularLocation>
    <subcellularLocation>
        <location evidence="1">Cytoplasm</location>
        <location evidence="1">Cytoskeleton</location>
    </subcellularLocation>
</comment>
<dbReference type="GeneID" id="20196640"/>
<dbReference type="CTD" id="20196640"/>
<dbReference type="PANTHER" id="PTHR14871">
    <property type="entry name" value="DYNEIN REGULATORY COMPLEX PROTEIN 9"/>
    <property type="match status" value="1"/>
</dbReference>
<dbReference type="PROSITE" id="PS50096">
    <property type="entry name" value="IQ"/>
    <property type="match status" value="1"/>
</dbReference>
<evidence type="ECO:0000313" key="7">
    <source>
        <dbReference type="EnsemblMetazoa" id="HelroP143065"/>
    </source>
</evidence>
<gene>
    <name evidence="7" type="primary">20196640</name>
    <name evidence="6" type="ORF">HELRODRAFT_143065</name>
</gene>
<accession>T1EJ90</accession>
<dbReference type="HOGENOM" id="CLU_052522_1_1_1"/>
<keyword evidence="4" id="KW-0206">Cytoskeleton</keyword>
<dbReference type="KEGG" id="hro:HELRODRAFT_143065"/>
<dbReference type="Proteomes" id="UP000015101">
    <property type="component" value="Unassembled WGS sequence"/>
</dbReference>
<keyword evidence="8" id="KW-1185">Reference proteome</keyword>
<dbReference type="EnsemblMetazoa" id="HelroT143065">
    <property type="protein sequence ID" value="HelroP143065"/>
    <property type="gene ID" value="HelroG143065"/>
</dbReference>
<dbReference type="PANTHER" id="PTHR14871:SF1">
    <property type="entry name" value="DYNEIN REGULATORY COMPLEX PROTEIN 9"/>
    <property type="match status" value="1"/>
</dbReference>